<protein>
    <submittedName>
        <fullName evidence="2">Uncharacterized protein</fullName>
    </submittedName>
</protein>
<feature type="signal peptide" evidence="1">
    <location>
        <begin position="1"/>
        <end position="18"/>
    </location>
</feature>
<gene>
    <name evidence="2" type="ORF">NP493_724g01006</name>
</gene>
<comment type="caution">
    <text evidence="2">The sequence shown here is derived from an EMBL/GenBank/DDBJ whole genome shotgun (WGS) entry which is preliminary data.</text>
</comment>
<feature type="chain" id="PRO_5042048279" evidence="1">
    <location>
        <begin position="19"/>
        <end position="564"/>
    </location>
</feature>
<name>A0AAD9NQD4_RIDPI</name>
<evidence type="ECO:0000313" key="2">
    <source>
        <dbReference type="EMBL" id="KAK2175584.1"/>
    </source>
</evidence>
<keyword evidence="1" id="KW-0732">Signal</keyword>
<evidence type="ECO:0000313" key="3">
    <source>
        <dbReference type="Proteomes" id="UP001209878"/>
    </source>
</evidence>
<dbReference type="Proteomes" id="UP001209878">
    <property type="component" value="Unassembled WGS sequence"/>
</dbReference>
<reference evidence="2" key="1">
    <citation type="journal article" date="2023" name="Mol. Biol. Evol.">
        <title>Third-Generation Sequencing Reveals the Adaptive Role of the Epigenome in Three Deep-Sea Polychaetes.</title>
        <authorList>
            <person name="Perez M."/>
            <person name="Aroh O."/>
            <person name="Sun Y."/>
            <person name="Lan Y."/>
            <person name="Juniper S.K."/>
            <person name="Young C.R."/>
            <person name="Angers B."/>
            <person name="Qian P.Y."/>
        </authorList>
    </citation>
    <scope>NUCLEOTIDE SEQUENCE</scope>
    <source>
        <strain evidence="2">R07B-5</strain>
    </source>
</reference>
<proteinExistence type="predicted"/>
<dbReference type="EMBL" id="JAODUO010000721">
    <property type="protein sequence ID" value="KAK2175584.1"/>
    <property type="molecule type" value="Genomic_DNA"/>
</dbReference>
<accession>A0AAD9NQD4</accession>
<evidence type="ECO:0000256" key="1">
    <source>
        <dbReference type="SAM" id="SignalP"/>
    </source>
</evidence>
<organism evidence="2 3">
    <name type="scientific">Ridgeia piscesae</name>
    <name type="common">Tubeworm</name>
    <dbReference type="NCBI Taxonomy" id="27915"/>
    <lineage>
        <taxon>Eukaryota</taxon>
        <taxon>Metazoa</taxon>
        <taxon>Spiralia</taxon>
        <taxon>Lophotrochozoa</taxon>
        <taxon>Annelida</taxon>
        <taxon>Polychaeta</taxon>
        <taxon>Sedentaria</taxon>
        <taxon>Canalipalpata</taxon>
        <taxon>Sabellida</taxon>
        <taxon>Siboglinidae</taxon>
        <taxon>Ridgeia</taxon>
    </lineage>
</organism>
<dbReference type="AlphaFoldDB" id="A0AAD9NQD4"/>
<sequence>MASTLCFLLCTSVLLAHARKPTSDEVMQSLGRQLILQQLAAEEHIRSEGDSGIKQIRHRTQGSRPYFSETHTGHTVASIHNHAHYKRTIGQGEFVAVLNGVEFRTRHNDYMLKMPHRTSRRYHLTEDIPFPAVPPAVLRQKTILRQTREMQAWFRAWRNQDHSKRDYRKYFKPVLCYLEGAWIHTGDEIEDAFKSERHHFDALTWHEMEEKIRYNAATGTKSRVENFSFLPRKILHMDGATPVFVQWHYRIMCHPLNNDLPLNLFRPVCERANRLALSEITNAVNNPSTRFQLNPHDTGAWPLREGQVQYQILDKLMAEIPGKDNYPGDLEDRSFGLPALKYEPRGQPGKRRLNAAYYHRLYSETEKDAMRRYYKYRGFADENVFMAMTSNRKVAEYTVKYNCTGKGQSTKCDSSTQRWSYAIPLEIIYMTPLSSWNPYRIQYKGHELSKLGKTVDAHGRDGGLSPAKAYDGANNKWYSLTPPAFYCGKEPKADAADTTKDILGMLTPRGRVVKTRISGHRVILPRIRGVGALRQRWPIMPVYSDGNPVMKELQALIDIKHKCI</sequence>
<keyword evidence="3" id="KW-1185">Reference proteome</keyword>